<evidence type="ECO:0000313" key="3">
    <source>
        <dbReference type="Proteomes" id="UP000019812"/>
    </source>
</evidence>
<sequence>MKVMTVSLSPNPSPASGEGGFVSRIRDFHINATAPHLDSTPCILHASMHLHVTGAGLGLCYHVQLLISGCPHGSIHVLNCDLHCHSTCSDGLLSADDLVRRAAANGVDMLALTDHDDLDGLPSARAMAEELGMAFVNGVEISIEWEALQIHILGFAFDSADPVLNDGLATIRSGRIERARRMSAALEKVGIAGAFEGAMRYAANPSLVSRAHFGRYLVESGVCKDLRSVFESYLVPGRPGYVDHRWATLADAVRWILGAGGIAAVAHPGRYKLSRPEMRRFLGDFKALGGQAIEVMSGSHTQEHVEVFGRLAREYDFLASRGSDFHGPGESYVDLGKLAPLPEGLKPVWQGF</sequence>
<dbReference type="EMBL" id="JDSS02000026">
    <property type="protein sequence ID" value="KFB67694.1"/>
    <property type="molecule type" value="Genomic_DNA"/>
</dbReference>
<organism evidence="2 3">
    <name type="scientific">Candidatus Accumulibacter vicinus</name>
    <dbReference type="NCBI Taxonomy" id="2954382"/>
    <lineage>
        <taxon>Bacteria</taxon>
        <taxon>Pseudomonadati</taxon>
        <taxon>Pseudomonadota</taxon>
        <taxon>Betaproteobacteria</taxon>
        <taxon>Candidatus Accumulibacter</taxon>
    </lineage>
</organism>
<evidence type="ECO:0000313" key="2">
    <source>
        <dbReference type="EMBL" id="KFB67694.1"/>
    </source>
</evidence>
<dbReference type="GO" id="GO:0035312">
    <property type="term" value="F:5'-3' DNA exonuclease activity"/>
    <property type="evidence" value="ECO:0007669"/>
    <property type="project" value="TreeGrafter"/>
</dbReference>
<dbReference type="Gene3D" id="3.20.20.140">
    <property type="entry name" value="Metal-dependent hydrolases"/>
    <property type="match status" value="1"/>
</dbReference>
<comment type="caution">
    <text evidence="2">The sequence shown here is derived from an EMBL/GenBank/DDBJ whole genome shotgun (WGS) entry which is preliminary data.</text>
</comment>
<protein>
    <submittedName>
        <fullName evidence="2">Error-prone DNA polymerase</fullName>
    </submittedName>
</protein>
<dbReference type="Pfam" id="PF02811">
    <property type="entry name" value="PHP"/>
    <property type="match status" value="1"/>
</dbReference>
<feature type="domain" description="Polymerase/histidinol phosphatase N-terminal" evidence="1">
    <location>
        <begin position="80"/>
        <end position="145"/>
    </location>
</feature>
<proteinExistence type="predicted"/>
<dbReference type="SMART" id="SM00481">
    <property type="entry name" value="POLIIIAc"/>
    <property type="match status" value="1"/>
</dbReference>
<dbReference type="InterPro" id="IPR052018">
    <property type="entry name" value="PHP_domain"/>
</dbReference>
<dbReference type="CDD" id="cd07438">
    <property type="entry name" value="PHP_HisPPase_AMP"/>
    <property type="match status" value="1"/>
</dbReference>
<dbReference type="InterPro" id="IPR049742">
    <property type="entry name" value="35NBP"/>
</dbReference>
<reference evidence="2 3" key="1">
    <citation type="submission" date="2014-07" db="EMBL/GenBank/DDBJ databases">
        <title>Expanding our view of genomic diversity in Candidatus Accumulibacter clades.</title>
        <authorList>
            <person name="Skennerton C.T."/>
            <person name="Barr J.J."/>
            <person name="Slater F.R."/>
            <person name="Bond P.L."/>
            <person name="Tyson G.W."/>
        </authorList>
    </citation>
    <scope>NUCLEOTIDE SEQUENCE [LARGE SCALE GENOMIC DNA]</scope>
    <source>
        <strain evidence="3">SK-01</strain>
    </source>
</reference>
<dbReference type="SUPFAM" id="SSF89550">
    <property type="entry name" value="PHP domain-like"/>
    <property type="match status" value="1"/>
</dbReference>
<dbReference type="InterPro" id="IPR003141">
    <property type="entry name" value="Pol/His_phosphatase_N"/>
</dbReference>
<dbReference type="InterPro" id="IPR004013">
    <property type="entry name" value="PHP_dom"/>
</dbReference>
<dbReference type="AlphaFoldDB" id="A0A084XZ00"/>
<dbReference type="PANTHER" id="PTHR42924">
    <property type="entry name" value="EXONUCLEASE"/>
    <property type="match status" value="1"/>
</dbReference>
<accession>A0A084XZ00</accession>
<evidence type="ECO:0000259" key="1">
    <source>
        <dbReference type="SMART" id="SM00481"/>
    </source>
</evidence>
<dbReference type="STRING" id="1457154.CAPSK01_002809"/>
<dbReference type="Gene3D" id="1.10.150.650">
    <property type="match status" value="1"/>
</dbReference>
<dbReference type="PANTHER" id="PTHR42924:SF3">
    <property type="entry name" value="POLYMERASE_HISTIDINOL PHOSPHATASE N-TERMINAL DOMAIN-CONTAINING PROTEIN"/>
    <property type="match status" value="1"/>
</dbReference>
<dbReference type="NCBIfam" id="NF041577">
    <property type="entry name" value="nside_bi_sphtase"/>
    <property type="match status" value="1"/>
</dbReference>
<name>A0A084XZ00_9PROT</name>
<dbReference type="Proteomes" id="UP000019812">
    <property type="component" value="Unassembled WGS sequence"/>
</dbReference>
<gene>
    <name evidence="2" type="ORF">CAPSK01_002809</name>
</gene>
<dbReference type="GO" id="GO:0004534">
    <property type="term" value="F:5'-3' RNA exonuclease activity"/>
    <property type="evidence" value="ECO:0007669"/>
    <property type="project" value="TreeGrafter"/>
</dbReference>
<dbReference type="InterPro" id="IPR016195">
    <property type="entry name" value="Pol/histidinol_Pase-like"/>
</dbReference>